<evidence type="ECO:0000256" key="1">
    <source>
        <dbReference type="ARBA" id="ARBA00004141"/>
    </source>
</evidence>
<feature type="transmembrane region" description="Helical" evidence="7">
    <location>
        <begin position="302"/>
        <end position="322"/>
    </location>
</feature>
<evidence type="ECO:0000256" key="2">
    <source>
        <dbReference type="ARBA" id="ARBA00005241"/>
    </source>
</evidence>
<dbReference type="CDD" id="cd17335">
    <property type="entry name" value="MFS_MFSD6"/>
    <property type="match status" value="1"/>
</dbReference>
<evidence type="ECO:0000256" key="4">
    <source>
        <dbReference type="ARBA" id="ARBA00022989"/>
    </source>
</evidence>
<feature type="transmembrane region" description="Helical" evidence="7">
    <location>
        <begin position="347"/>
        <end position="368"/>
    </location>
</feature>
<feature type="transmembrane region" description="Helical" evidence="7">
    <location>
        <begin position="56"/>
        <end position="76"/>
    </location>
</feature>
<dbReference type="Proteomes" id="UP000887567">
    <property type="component" value="Unplaced"/>
</dbReference>
<evidence type="ECO:0000256" key="3">
    <source>
        <dbReference type="ARBA" id="ARBA00022692"/>
    </source>
</evidence>
<proteinExistence type="inferred from homology"/>
<evidence type="ECO:0000256" key="5">
    <source>
        <dbReference type="ARBA" id="ARBA00023136"/>
    </source>
</evidence>
<feature type="compositionally biased region" description="Basic and acidic residues" evidence="6">
    <location>
        <begin position="1"/>
        <end position="19"/>
    </location>
</feature>
<keyword evidence="10" id="KW-1185">Reference proteome</keyword>
<feature type="transmembrane region" description="Helical" evidence="7">
    <location>
        <begin position="413"/>
        <end position="435"/>
    </location>
</feature>
<protein>
    <recommendedName>
        <fullName evidence="8">Major facilitator superfamily associated domain-containing protein</fullName>
    </recommendedName>
</protein>
<evidence type="ECO:0000259" key="8">
    <source>
        <dbReference type="Pfam" id="PF12832"/>
    </source>
</evidence>
<dbReference type="Gene3D" id="1.20.1250.20">
    <property type="entry name" value="MFS general substrate transporter like domains"/>
    <property type="match status" value="2"/>
</dbReference>
<dbReference type="RefSeq" id="XP_020903793.1">
    <property type="nucleotide sequence ID" value="XM_021048134.2"/>
</dbReference>
<dbReference type="PANTHER" id="PTHR16172">
    <property type="entry name" value="MAJOR FACILITATOR SUPERFAMILY DOMAIN-CONTAINING PROTEIN 6-LIKE"/>
    <property type="match status" value="1"/>
</dbReference>
<organism evidence="9 10">
    <name type="scientific">Exaiptasia diaphana</name>
    <name type="common">Tropical sea anemone</name>
    <name type="synonym">Aiptasia pulchella</name>
    <dbReference type="NCBI Taxonomy" id="2652724"/>
    <lineage>
        <taxon>Eukaryota</taxon>
        <taxon>Metazoa</taxon>
        <taxon>Cnidaria</taxon>
        <taxon>Anthozoa</taxon>
        <taxon>Hexacorallia</taxon>
        <taxon>Actiniaria</taxon>
        <taxon>Aiptasiidae</taxon>
        <taxon>Exaiptasia</taxon>
    </lineage>
</organism>
<evidence type="ECO:0000313" key="9">
    <source>
        <dbReference type="EnsemblMetazoa" id="XP_020903793.1"/>
    </source>
</evidence>
<evidence type="ECO:0000256" key="7">
    <source>
        <dbReference type="SAM" id="Phobius"/>
    </source>
</evidence>
<evidence type="ECO:0000313" key="10">
    <source>
        <dbReference type="Proteomes" id="UP000887567"/>
    </source>
</evidence>
<dbReference type="GO" id="GO:0016020">
    <property type="term" value="C:membrane"/>
    <property type="evidence" value="ECO:0007669"/>
    <property type="project" value="UniProtKB-SubCell"/>
</dbReference>
<feature type="domain" description="Major facilitator superfamily associated" evidence="8">
    <location>
        <begin position="57"/>
        <end position="501"/>
    </location>
</feature>
<name>A0A913XFW8_EXADI</name>
<dbReference type="KEGG" id="epa:110242178"/>
<feature type="transmembrane region" description="Helical" evidence="7">
    <location>
        <begin position="380"/>
        <end position="401"/>
    </location>
</feature>
<comment type="similarity">
    <text evidence="2">Belongs to the major facilitator superfamily. MFSD6 family.</text>
</comment>
<dbReference type="EnsemblMetazoa" id="XM_021048134.2">
    <property type="protein sequence ID" value="XP_020903793.1"/>
    <property type="gene ID" value="LOC110242178"/>
</dbReference>
<reference evidence="9" key="1">
    <citation type="submission" date="2022-11" db="UniProtKB">
        <authorList>
            <consortium name="EnsemblMetazoa"/>
        </authorList>
    </citation>
    <scope>IDENTIFICATION</scope>
</reference>
<comment type="subcellular location">
    <subcellularLocation>
        <location evidence="1">Membrane</location>
        <topology evidence="1">Multi-pass membrane protein</topology>
    </subcellularLocation>
</comment>
<dbReference type="InterPro" id="IPR051717">
    <property type="entry name" value="MFS_MFSD6"/>
</dbReference>
<accession>A0A913XFW8</accession>
<dbReference type="InterPro" id="IPR036259">
    <property type="entry name" value="MFS_trans_sf"/>
</dbReference>
<keyword evidence="3 7" id="KW-0812">Transmembrane</keyword>
<keyword evidence="5 7" id="KW-0472">Membrane</keyword>
<dbReference type="Pfam" id="PF12832">
    <property type="entry name" value="MFS_1_like"/>
    <property type="match status" value="1"/>
</dbReference>
<dbReference type="AlphaFoldDB" id="A0A913XFW8"/>
<sequence>MTDSERERLTESEERHDVGELFNAEDDDSSSKKNQVEKHKPSLIDRLHLDVDKSMVVYKAFYFFYFAALGSLQPYIPLYFKHSLQMPAHLVGIVIGIRPFCLFVSAPILGTIADKYRKVRAVLVVALFSYITYCLILTVVPPVNMSCLSEVNKKLNSTVHSNNTKQENVLKHAIHNHKLTEQQHKHIEIKERGNMDLFKQNWVFDVYRKLDPKTYEKAKVVFVVVLTITIAGELLGATSNTLADVATLQNLGNHPTDYGEQRLWGEIGWGIAAFITGNIVTHQYGKLTDICPNRVFDIYRPFFYVYAALMTVALFIATRFKFNNTDQHIGERCALFKSCQVFSNVEYILFAVLALFLGIAYGTAQAFLNTHLIELGATTALLSALAGVHCLSNLTMYYASVYLIKKFGHVRNIVLGLAVYAIRFFYFSIIPNAWLVLPMELLSGLCQALVWCSLASYVGTPPRIGATLQGILHAIYNGLGRGLGEIIGGLLMRKSDIHFFRHFSLVILFVFLLALFVAPIINASKSIWMSLSGYSAVNEKDSEELTYQQKVMNFWKMKND</sequence>
<dbReference type="OMA" id="ERLYEPY"/>
<dbReference type="OrthoDB" id="515887at2759"/>
<dbReference type="PANTHER" id="PTHR16172:SF2">
    <property type="entry name" value="MAJOR FACILITATOR SUPERFAMILY DOMAIN-CONTAINING PROTEIN 6"/>
    <property type="match status" value="1"/>
</dbReference>
<keyword evidence="4 7" id="KW-1133">Transmembrane helix</keyword>
<feature type="transmembrane region" description="Helical" evidence="7">
    <location>
        <begin position="499"/>
        <end position="521"/>
    </location>
</feature>
<feature type="transmembrane region" description="Helical" evidence="7">
    <location>
        <begin position="88"/>
        <end position="109"/>
    </location>
</feature>
<feature type="region of interest" description="Disordered" evidence="6">
    <location>
        <begin position="1"/>
        <end position="37"/>
    </location>
</feature>
<feature type="transmembrane region" description="Helical" evidence="7">
    <location>
        <begin position="121"/>
        <end position="140"/>
    </location>
</feature>
<evidence type="ECO:0000256" key="6">
    <source>
        <dbReference type="SAM" id="MobiDB-lite"/>
    </source>
</evidence>
<dbReference type="GeneID" id="110242178"/>
<dbReference type="InterPro" id="IPR024989">
    <property type="entry name" value="MFS_assoc_dom"/>
</dbReference>
<dbReference type="SUPFAM" id="SSF103473">
    <property type="entry name" value="MFS general substrate transporter"/>
    <property type="match status" value="2"/>
</dbReference>